<evidence type="ECO:0000259" key="2">
    <source>
        <dbReference type="Pfam" id="PF13439"/>
    </source>
</evidence>
<dbReference type="Pfam" id="PF00534">
    <property type="entry name" value="Glycos_transf_1"/>
    <property type="match status" value="1"/>
</dbReference>
<dbReference type="PANTHER" id="PTHR45947">
    <property type="entry name" value="SULFOQUINOVOSYL TRANSFERASE SQD2"/>
    <property type="match status" value="1"/>
</dbReference>
<dbReference type="Gene3D" id="3.40.50.2000">
    <property type="entry name" value="Glycogen Phosphorylase B"/>
    <property type="match status" value="2"/>
</dbReference>
<dbReference type="EMBL" id="DSMG01000084">
    <property type="protein sequence ID" value="HDX31426.1"/>
    <property type="molecule type" value="Genomic_DNA"/>
</dbReference>
<accession>A0A7C1JJX8</accession>
<evidence type="ECO:0000259" key="1">
    <source>
        <dbReference type="Pfam" id="PF00534"/>
    </source>
</evidence>
<evidence type="ECO:0000313" key="3">
    <source>
        <dbReference type="EMBL" id="HDX31426.1"/>
    </source>
</evidence>
<dbReference type="GO" id="GO:0016757">
    <property type="term" value="F:glycosyltransferase activity"/>
    <property type="evidence" value="ECO:0007669"/>
    <property type="project" value="InterPro"/>
</dbReference>
<feature type="domain" description="Glycosyltransferase subfamily 4-like N-terminal" evidence="2">
    <location>
        <begin position="15"/>
        <end position="174"/>
    </location>
</feature>
<dbReference type="InterPro" id="IPR001296">
    <property type="entry name" value="Glyco_trans_1"/>
</dbReference>
<dbReference type="PANTHER" id="PTHR45947:SF3">
    <property type="entry name" value="SULFOQUINOVOSYL TRANSFERASE SQD2"/>
    <property type="match status" value="1"/>
</dbReference>
<reference evidence="3" key="1">
    <citation type="journal article" date="2020" name="mSystems">
        <title>Genome- and Community-Level Interaction Insights into Carbon Utilization and Element Cycling Functions of Hydrothermarchaeota in Hydrothermal Sediment.</title>
        <authorList>
            <person name="Zhou Z."/>
            <person name="Liu Y."/>
            <person name="Xu W."/>
            <person name="Pan J."/>
            <person name="Luo Z.H."/>
            <person name="Li M."/>
        </authorList>
    </citation>
    <scope>NUCLEOTIDE SEQUENCE [LARGE SCALE GENOMIC DNA]</scope>
    <source>
        <strain evidence="3">SpSt-289</strain>
    </source>
</reference>
<organism evidence="3">
    <name type="scientific">Caldilinea aerophila</name>
    <dbReference type="NCBI Taxonomy" id="133453"/>
    <lineage>
        <taxon>Bacteria</taxon>
        <taxon>Bacillati</taxon>
        <taxon>Chloroflexota</taxon>
        <taxon>Caldilineae</taxon>
        <taxon>Caldilineales</taxon>
        <taxon>Caldilineaceae</taxon>
        <taxon>Caldilinea</taxon>
    </lineage>
</organism>
<dbReference type="SUPFAM" id="SSF53756">
    <property type="entry name" value="UDP-Glycosyltransferase/glycogen phosphorylase"/>
    <property type="match status" value="1"/>
</dbReference>
<comment type="caution">
    <text evidence="3">The sequence shown here is derived from an EMBL/GenBank/DDBJ whole genome shotgun (WGS) entry which is preliminary data.</text>
</comment>
<feature type="domain" description="Glycosyl transferase family 1" evidence="1">
    <location>
        <begin position="194"/>
        <end position="351"/>
    </location>
</feature>
<name>A0A7C1JJX8_9CHLR</name>
<dbReference type="InterPro" id="IPR028098">
    <property type="entry name" value="Glyco_trans_4-like_N"/>
</dbReference>
<dbReference type="AlphaFoldDB" id="A0A7C1JJX8"/>
<protein>
    <submittedName>
        <fullName evidence="3">Glycosyltransferase</fullName>
    </submittedName>
</protein>
<dbReference type="Pfam" id="PF13439">
    <property type="entry name" value="Glyco_transf_4"/>
    <property type="match status" value="1"/>
</dbReference>
<gene>
    <name evidence="3" type="ORF">ENQ20_08015</name>
</gene>
<keyword evidence="3" id="KW-0808">Transferase</keyword>
<dbReference type="InterPro" id="IPR050194">
    <property type="entry name" value="Glycosyltransferase_grp1"/>
</dbReference>
<proteinExistence type="predicted"/>
<sequence length="373" mass="41932">MRVLYLYKDYFPVLGGIENHIRQLAVGLRGMGVETQVLVTNTTQRTVQEELDGVPVVKTARLLNLSSAPISLSFYPWLRRLEKQIDIAHAHMPYPPGELGQLLCGRSRRFVVTYHSDIVRQRVLGALYRPFLWQVLRRADRIAVSNPVYIQDSPFLRAHADKCRVIHFGVDLERFAQTPTVEAQAARWRARWPGRQLVLFVGRLRHYKGVNVLIDAAARLPDQAEFLIVGVGPLADALHRQAQQSGVADRLHFLGELSDEEVTALYHAADIFVLPSTNRAETFGIVQLEAMACGLPVICTELGTGTSYVNQHGVTGLVIPPNDPEALAAALQQLLEHPEQRRAFGAAGRRRIEQAFTRQEMLRRTLALYEEVL</sequence>